<dbReference type="InParanoid" id="A0A194XRR2"/>
<dbReference type="KEGG" id="psco:LY89DRAFT_313263"/>
<evidence type="ECO:0000313" key="4">
    <source>
        <dbReference type="Proteomes" id="UP000070700"/>
    </source>
</evidence>
<organism evidence="3 4">
    <name type="scientific">Mollisia scopiformis</name>
    <name type="common">Conifer needle endophyte fungus</name>
    <name type="synonym">Phialocephala scopiformis</name>
    <dbReference type="NCBI Taxonomy" id="149040"/>
    <lineage>
        <taxon>Eukaryota</taxon>
        <taxon>Fungi</taxon>
        <taxon>Dikarya</taxon>
        <taxon>Ascomycota</taxon>
        <taxon>Pezizomycotina</taxon>
        <taxon>Leotiomycetes</taxon>
        <taxon>Helotiales</taxon>
        <taxon>Mollisiaceae</taxon>
        <taxon>Mollisia</taxon>
    </lineage>
</organism>
<dbReference type="Proteomes" id="UP000070700">
    <property type="component" value="Unassembled WGS sequence"/>
</dbReference>
<protein>
    <submittedName>
        <fullName evidence="3">UBC-like protein</fullName>
    </submittedName>
</protein>
<proteinExistence type="predicted"/>
<dbReference type="PANTHER" id="PTHR24067">
    <property type="entry name" value="UBIQUITIN-CONJUGATING ENZYME E2"/>
    <property type="match status" value="1"/>
</dbReference>
<evidence type="ECO:0000313" key="3">
    <source>
        <dbReference type="EMBL" id="KUJ22883.1"/>
    </source>
</evidence>
<dbReference type="InterPro" id="IPR016135">
    <property type="entry name" value="UBQ-conjugating_enzyme/RWD"/>
</dbReference>
<dbReference type="AlphaFoldDB" id="A0A194XRR2"/>
<dbReference type="Pfam" id="PF00179">
    <property type="entry name" value="UQ_con"/>
    <property type="match status" value="1"/>
</dbReference>
<dbReference type="OrthoDB" id="9973183at2759"/>
<keyword evidence="1" id="KW-0833">Ubl conjugation pathway</keyword>
<sequence length="184" mass="19521">MSKPSKSSSSSSSSSRTPTKRILTELTAFNTTYPPTSPHPSIHSLLPTPSNLLSLNCILQPTHLPPSTGYSTGRFLLSISIPPTYPNNPPTITFLTKICHPNIAWATGEICLDVLKENWTPVLGVVGALESVVRLLAEPGVDSPLNVEMGALLRQGDVVGARGLVGYWCAEERFEGALEGGVGG</sequence>
<name>A0A194XRR2_MOLSC</name>
<dbReference type="InterPro" id="IPR000608">
    <property type="entry name" value="UBC"/>
</dbReference>
<dbReference type="InterPro" id="IPR050113">
    <property type="entry name" value="Ub_conjugating_enzyme"/>
</dbReference>
<dbReference type="SMART" id="SM00212">
    <property type="entry name" value="UBCc"/>
    <property type="match status" value="1"/>
</dbReference>
<dbReference type="PROSITE" id="PS50127">
    <property type="entry name" value="UBC_2"/>
    <property type="match status" value="1"/>
</dbReference>
<feature type="domain" description="UBC core" evidence="2">
    <location>
        <begin position="17"/>
        <end position="174"/>
    </location>
</feature>
<dbReference type="RefSeq" id="XP_018077238.1">
    <property type="nucleotide sequence ID" value="XM_018206649.1"/>
</dbReference>
<dbReference type="SUPFAM" id="SSF54495">
    <property type="entry name" value="UBC-like"/>
    <property type="match status" value="1"/>
</dbReference>
<keyword evidence="4" id="KW-1185">Reference proteome</keyword>
<dbReference type="Gene3D" id="3.10.110.10">
    <property type="entry name" value="Ubiquitin Conjugating Enzyme"/>
    <property type="match status" value="1"/>
</dbReference>
<dbReference type="STRING" id="149040.A0A194XRR2"/>
<dbReference type="EMBL" id="KQ947406">
    <property type="protein sequence ID" value="KUJ22883.1"/>
    <property type="molecule type" value="Genomic_DNA"/>
</dbReference>
<gene>
    <name evidence="3" type="ORF">LY89DRAFT_313263</name>
</gene>
<accession>A0A194XRR2</accession>
<dbReference type="FunCoup" id="A0A194XRR2">
    <property type="interactions" value="88"/>
</dbReference>
<reference evidence="3 4" key="1">
    <citation type="submission" date="2015-10" db="EMBL/GenBank/DDBJ databases">
        <title>Full genome of DAOMC 229536 Phialocephala scopiformis, a fungal endophyte of spruce producing the potent anti-insectan compound rugulosin.</title>
        <authorList>
            <consortium name="DOE Joint Genome Institute"/>
            <person name="Walker A.K."/>
            <person name="Frasz S.L."/>
            <person name="Seifert K.A."/>
            <person name="Miller J.D."/>
            <person name="Mondo S.J."/>
            <person name="Labutti K."/>
            <person name="Lipzen A."/>
            <person name="Dockter R."/>
            <person name="Kennedy M."/>
            <person name="Grigoriev I.V."/>
            <person name="Spatafora J.W."/>
        </authorList>
    </citation>
    <scope>NUCLEOTIDE SEQUENCE [LARGE SCALE GENOMIC DNA]</scope>
    <source>
        <strain evidence="3 4">CBS 120377</strain>
    </source>
</reference>
<evidence type="ECO:0000256" key="1">
    <source>
        <dbReference type="ARBA" id="ARBA00022786"/>
    </source>
</evidence>
<evidence type="ECO:0000259" key="2">
    <source>
        <dbReference type="PROSITE" id="PS50127"/>
    </source>
</evidence>
<dbReference type="GeneID" id="28816375"/>